<proteinExistence type="predicted"/>
<evidence type="ECO:0000313" key="2">
    <source>
        <dbReference type="EMBL" id="KAG2221977.1"/>
    </source>
</evidence>
<protein>
    <submittedName>
        <fullName evidence="2">Uncharacterized protein</fullName>
    </submittedName>
</protein>
<dbReference type="EMBL" id="JAEPRB010000095">
    <property type="protein sequence ID" value="KAG2221977.1"/>
    <property type="molecule type" value="Genomic_DNA"/>
</dbReference>
<dbReference type="Proteomes" id="UP000646827">
    <property type="component" value="Unassembled WGS sequence"/>
</dbReference>
<name>A0A8H7VK88_9FUNG</name>
<organism evidence="2 3">
    <name type="scientific">Circinella minor</name>
    <dbReference type="NCBI Taxonomy" id="1195481"/>
    <lineage>
        <taxon>Eukaryota</taxon>
        <taxon>Fungi</taxon>
        <taxon>Fungi incertae sedis</taxon>
        <taxon>Mucoromycota</taxon>
        <taxon>Mucoromycotina</taxon>
        <taxon>Mucoromycetes</taxon>
        <taxon>Mucorales</taxon>
        <taxon>Lichtheimiaceae</taxon>
        <taxon>Circinella</taxon>
    </lineage>
</organism>
<reference evidence="2 3" key="1">
    <citation type="submission" date="2020-12" db="EMBL/GenBank/DDBJ databases">
        <title>Metabolic potential, ecology and presence of endohyphal bacteria is reflected in genomic diversity of Mucoromycotina.</title>
        <authorList>
            <person name="Muszewska A."/>
            <person name="Okrasinska A."/>
            <person name="Steczkiewicz K."/>
            <person name="Drgas O."/>
            <person name="Orlowska M."/>
            <person name="Perlinska-Lenart U."/>
            <person name="Aleksandrzak-Piekarczyk T."/>
            <person name="Szatraj K."/>
            <person name="Zielenkiewicz U."/>
            <person name="Pilsyk S."/>
            <person name="Malc E."/>
            <person name="Mieczkowski P."/>
            <person name="Kruszewska J.S."/>
            <person name="Biernat P."/>
            <person name="Pawlowska J."/>
        </authorList>
    </citation>
    <scope>NUCLEOTIDE SEQUENCE [LARGE SCALE GENOMIC DNA]</scope>
    <source>
        <strain evidence="2 3">CBS 142.35</strain>
    </source>
</reference>
<feature type="signal peptide" evidence="1">
    <location>
        <begin position="1"/>
        <end position="21"/>
    </location>
</feature>
<dbReference type="AlphaFoldDB" id="A0A8H7VK88"/>
<feature type="chain" id="PRO_5034120299" evidence="1">
    <location>
        <begin position="22"/>
        <end position="317"/>
    </location>
</feature>
<comment type="caution">
    <text evidence="2">The sequence shown here is derived from an EMBL/GenBank/DDBJ whole genome shotgun (WGS) entry which is preliminary data.</text>
</comment>
<evidence type="ECO:0000256" key="1">
    <source>
        <dbReference type="SAM" id="SignalP"/>
    </source>
</evidence>
<keyword evidence="1" id="KW-0732">Signal</keyword>
<sequence length="317" mass="36018">MQLTFTILIASFALLFTSINARPIEPDSSSTALLIDEPDFSDDNIESGRSSDEPFINDDSADDILNAASPSLPTVQVDRFAQMMATHWQFDHLDTIKTNSYDHIASQMRDHVEITMNPSPDHIKNDNEIQQHTFSQSGPYEMMDLDILKAQIFGAIQAHVGGRLPIVWDQLGDKLGRQAIETYVRRLAINHCGGKSNNLGEEENIDQVDYNCLVDHGHQILAEIDRYIVRHLGNVFDIMNTEFLPELLQHTAKDLSEVLDYFNTAFLKKDDMQLSLRVLPWKQTEQRTHLHDFAVLARNSPDHQSDIVGYYANLARI</sequence>
<dbReference type="OrthoDB" id="2263825at2759"/>
<keyword evidence="3" id="KW-1185">Reference proteome</keyword>
<gene>
    <name evidence="2" type="ORF">INT45_010501</name>
</gene>
<evidence type="ECO:0000313" key="3">
    <source>
        <dbReference type="Proteomes" id="UP000646827"/>
    </source>
</evidence>
<accession>A0A8H7VK88</accession>